<proteinExistence type="predicted"/>
<reference evidence="2 3" key="1">
    <citation type="submission" date="2016-11" db="EMBL/GenBank/DDBJ databases">
        <title>Comparative genomics of Bartonella apis.</title>
        <authorList>
            <person name="Engel P."/>
        </authorList>
    </citation>
    <scope>NUCLEOTIDE SEQUENCE [LARGE SCALE GENOMIC DNA]</scope>
    <source>
        <strain evidence="2 3">BBC0122</strain>
    </source>
</reference>
<accession>A0A1U9MJQ7</accession>
<evidence type="ECO:0000313" key="2">
    <source>
        <dbReference type="EMBL" id="AQT47950.1"/>
    </source>
</evidence>
<keyword evidence="1" id="KW-0732">Signal</keyword>
<name>A0A1U9MJQ7_9HYPH</name>
<dbReference type="Proteomes" id="UP000189632">
    <property type="component" value="Chromosome"/>
</dbReference>
<dbReference type="KEGG" id="bapi:BBC0122_018530"/>
<dbReference type="EMBL" id="CP015625">
    <property type="protein sequence ID" value="AQT47950.1"/>
    <property type="molecule type" value="Genomic_DNA"/>
</dbReference>
<sequence length="143" mass="15188">MKKLHVLGLTVITVIGLSSAAISQAAASSATYTIKNNSNSAIALKSTSCQATGMSFPNGIEAKASARVDNDSIYPTLYSCQVEYRSSASSSKSCKFTISRFMSGNSWLYPTVYLTSGSSSYCNGRVTSAYADGDFSVELNHNF</sequence>
<evidence type="ECO:0000313" key="3">
    <source>
        <dbReference type="Proteomes" id="UP000189632"/>
    </source>
</evidence>
<gene>
    <name evidence="2" type="ORF">BBC0122_018530</name>
</gene>
<organism evidence="2 3">
    <name type="scientific">Bartonella choladocola</name>
    <dbReference type="NCBI Taxonomy" id="2750995"/>
    <lineage>
        <taxon>Bacteria</taxon>
        <taxon>Pseudomonadati</taxon>
        <taxon>Pseudomonadota</taxon>
        <taxon>Alphaproteobacteria</taxon>
        <taxon>Hyphomicrobiales</taxon>
        <taxon>Bartonellaceae</taxon>
        <taxon>Bartonella</taxon>
    </lineage>
</organism>
<feature type="signal peptide" evidence="1">
    <location>
        <begin position="1"/>
        <end position="20"/>
    </location>
</feature>
<dbReference type="RefSeq" id="WP_149866681.1">
    <property type="nucleotide sequence ID" value="NZ_CAXUOT020000003.1"/>
</dbReference>
<evidence type="ECO:0000256" key="1">
    <source>
        <dbReference type="SAM" id="SignalP"/>
    </source>
</evidence>
<protein>
    <submittedName>
        <fullName evidence="2">Uncharacterized protein</fullName>
    </submittedName>
</protein>
<feature type="chain" id="PRO_5012572538" evidence="1">
    <location>
        <begin position="21"/>
        <end position="143"/>
    </location>
</feature>
<keyword evidence="3" id="KW-1185">Reference proteome</keyword>
<dbReference type="AlphaFoldDB" id="A0A1U9MJQ7"/>